<gene>
    <name evidence="3" type="ORF">J2W36_004680</name>
</gene>
<reference evidence="3 4" key="1">
    <citation type="submission" date="2023-07" db="EMBL/GenBank/DDBJ databases">
        <title>Sorghum-associated microbial communities from plants grown in Nebraska, USA.</title>
        <authorList>
            <person name="Schachtman D."/>
        </authorList>
    </citation>
    <scope>NUCLEOTIDE SEQUENCE [LARGE SCALE GENOMIC DNA]</scope>
    <source>
        <strain evidence="3 4">DS1607</strain>
    </source>
</reference>
<protein>
    <submittedName>
        <fullName evidence="3">Tfp pilus assembly protein PilE</fullName>
    </submittedName>
</protein>
<keyword evidence="4" id="KW-1185">Reference proteome</keyword>
<proteinExistence type="predicted"/>
<evidence type="ECO:0000313" key="3">
    <source>
        <dbReference type="EMBL" id="MDP9902403.1"/>
    </source>
</evidence>
<dbReference type="RefSeq" id="WP_307692148.1">
    <property type="nucleotide sequence ID" value="NZ_JAUSRO010000018.1"/>
</dbReference>
<feature type="transmembrane region" description="Helical" evidence="1">
    <location>
        <begin position="16"/>
        <end position="38"/>
    </location>
</feature>
<evidence type="ECO:0000259" key="2">
    <source>
        <dbReference type="Pfam" id="PF08805"/>
    </source>
</evidence>
<sequence length="184" mass="19675">MKNQYISNRKKNSGNAILGVLLSLVITAILIAVAYNMYTDSQRKARVEAATGEISTIIAGTQKLYGNANQYASVTTDIAVRSGIIPARLRVAGTNTAQNRYNGNITFQPQTITSTSDSMLVSYTNVLREDCQDIVLSAVPYSRRIAVDSTTVKANDANIDISALAGACDAADHVALNIVFGRGQ</sequence>
<dbReference type="EMBL" id="JAUSRO010000018">
    <property type="protein sequence ID" value="MDP9902403.1"/>
    <property type="molecule type" value="Genomic_DNA"/>
</dbReference>
<dbReference type="Pfam" id="PF08805">
    <property type="entry name" value="PilS"/>
    <property type="match status" value="1"/>
</dbReference>
<comment type="caution">
    <text evidence="3">The sequence shown here is derived from an EMBL/GenBank/DDBJ whole genome shotgun (WGS) entry which is preliminary data.</text>
</comment>
<keyword evidence="1" id="KW-0812">Transmembrane</keyword>
<keyword evidence="1" id="KW-0472">Membrane</keyword>
<dbReference type="SUPFAM" id="SSF54523">
    <property type="entry name" value="Pili subunits"/>
    <property type="match status" value="1"/>
</dbReference>
<accession>A0ABT9SF42</accession>
<organism evidence="3 4">
    <name type="scientific">Variovorax ginsengisoli</name>
    <dbReference type="NCBI Taxonomy" id="363844"/>
    <lineage>
        <taxon>Bacteria</taxon>
        <taxon>Pseudomonadati</taxon>
        <taxon>Pseudomonadota</taxon>
        <taxon>Betaproteobacteria</taxon>
        <taxon>Burkholderiales</taxon>
        <taxon>Comamonadaceae</taxon>
        <taxon>Variovorax</taxon>
    </lineage>
</organism>
<evidence type="ECO:0000256" key="1">
    <source>
        <dbReference type="SAM" id="Phobius"/>
    </source>
</evidence>
<dbReference type="InterPro" id="IPR045584">
    <property type="entry name" value="Pilin-like"/>
</dbReference>
<dbReference type="Gene3D" id="3.30.1690.10">
    <property type="entry name" value="TcpA-like pilin"/>
    <property type="match status" value="1"/>
</dbReference>
<evidence type="ECO:0000313" key="4">
    <source>
        <dbReference type="Proteomes" id="UP001226867"/>
    </source>
</evidence>
<name>A0ABT9SF42_9BURK</name>
<feature type="domain" description="Type 4 secretion system PilS N-terminal" evidence="2">
    <location>
        <begin position="46"/>
        <end position="173"/>
    </location>
</feature>
<dbReference type="InterPro" id="IPR014911">
    <property type="entry name" value="PilS_N"/>
</dbReference>
<keyword evidence="1" id="KW-1133">Transmembrane helix</keyword>
<dbReference type="Proteomes" id="UP001226867">
    <property type="component" value="Unassembled WGS sequence"/>
</dbReference>